<keyword evidence="3" id="KW-0238">DNA-binding</keyword>
<evidence type="ECO:0000256" key="3">
    <source>
        <dbReference type="ARBA" id="ARBA00023125"/>
    </source>
</evidence>
<keyword evidence="4" id="KW-0233">DNA recombination</keyword>
<dbReference type="InterPro" id="IPR010998">
    <property type="entry name" value="Integrase_recombinase_N"/>
</dbReference>
<gene>
    <name evidence="7" type="ORF">AVDCRST_MAG28-1391</name>
</gene>
<dbReference type="CDD" id="cd01189">
    <property type="entry name" value="INT_ICEBs1_C_like"/>
    <property type="match status" value="1"/>
</dbReference>
<evidence type="ECO:0000259" key="6">
    <source>
        <dbReference type="PROSITE" id="PS51898"/>
    </source>
</evidence>
<accession>A0A6J4QS89</accession>
<dbReference type="AlphaFoldDB" id="A0A6J4QS89"/>
<proteinExistence type="inferred from homology"/>
<keyword evidence="2" id="KW-0229">DNA integration</keyword>
<reference evidence="7" key="1">
    <citation type="submission" date="2020-02" db="EMBL/GenBank/DDBJ databases">
        <authorList>
            <person name="Meier V. D."/>
        </authorList>
    </citation>
    <scope>NUCLEOTIDE SEQUENCE</scope>
    <source>
        <strain evidence="7">AVDCRST_MAG28</strain>
    </source>
</reference>
<dbReference type="InterPro" id="IPR050090">
    <property type="entry name" value="Tyrosine_recombinase_XerCD"/>
</dbReference>
<dbReference type="GO" id="GO:0006310">
    <property type="term" value="P:DNA recombination"/>
    <property type="evidence" value="ECO:0007669"/>
    <property type="project" value="UniProtKB-KW"/>
</dbReference>
<dbReference type="InterPro" id="IPR011010">
    <property type="entry name" value="DNA_brk_join_enz"/>
</dbReference>
<dbReference type="PROSITE" id="PS51898">
    <property type="entry name" value="TYR_RECOMBINASE"/>
    <property type="match status" value="1"/>
</dbReference>
<sequence length="376" mass="41736">MGKPKQRGNGSGSVYPRRNKDGKTTSYLGAYYGPDGKRRTVSAKTKTECQVKLRAAQGDADKGLLFDAGTLTLGDYLGRVKADGTATGWLLGIKDTVRQRTWERYESVIRIHITTGIGGVKLKDLTRAHVKGLYATLKTPQHAHITLRKALNDAVADNLIPRNVAAGIKLPKHKKEINPLTPEQAKTFLDVARKDKLYALYVVAIQYGLRQGELLGLKWSDLDLDAGSLQVRRTQSESGVGRIEELPKNGKGRRIELSKSVCEVLRGHRSRQLEERLAARSYDDQGLVFATERGTPINSSNLVTRSFKPLLKQAGLPNIWFHDLRHTCATIRFLKGQHPKRVSDILGHSSIAITLDTYSHIIPGMSDEEDVFEGYC</sequence>
<evidence type="ECO:0000256" key="4">
    <source>
        <dbReference type="ARBA" id="ARBA00023172"/>
    </source>
</evidence>
<dbReference type="InterPro" id="IPR002104">
    <property type="entry name" value="Integrase_catalytic"/>
</dbReference>
<organism evidence="7">
    <name type="scientific">uncultured Rubrobacteraceae bacterium</name>
    <dbReference type="NCBI Taxonomy" id="349277"/>
    <lineage>
        <taxon>Bacteria</taxon>
        <taxon>Bacillati</taxon>
        <taxon>Actinomycetota</taxon>
        <taxon>Rubrobacteria</taxon>
        <taxon>Rubrobacterales</taxon>
        <taxon>Rubrobacteraceae</taxon>
        <taxon>environmental samples</taxon>
    </lineage>
</organism>
<dbReference type="Pfam" id="PF14659">
    <property type="entry name" value="Phage_int_SAM_3"/>
    <property type="match status" value="1"/>
</dbReference>
<dbReference type="SUPFAM" id="SSF56349">
    <property type="entry name" value="DNA breaking-rejoining enzymes"/>
    <property type="match status" value="1"/>
</dbReference>
<dbReference type="Gene3D" id="1.10.150.130">
    <property type="match status" value="1"/>
</dbReference>
<evidence type="ECO:0000256" key="2">
    <source>
        <dbReference type="ARBA" id="ARBA00022908"/>
    </source>
</evidence>
<dbReference type="GO" id="GO:0003677">
    <property type="term" value="F:DNA binding"/>
    <property type="evidence" value="ECO:0007669"/>
    <property type="project" value="UniProtKB-KW"/>
</dbReference>
<name>A0A6J4QS89_9ACTN</name>
<dbReference type="Pfam" id="PF00589">
    <property type="entry name" value="Phage_integrase"/>
    <property type="match status" value="1"/>
</dbReference>
<dbReference type="PANTHER" id="PTHR30349">
    <property type="entry name" value="PHAGE INTEGRASE-RELATED"/>
    <property type="match status" value="1"/>
</dbReference>
<dbReference type="PANTHER" id="PTHR30349:SF41">
    <property type="entry name" value="INTEGRASE_RECOMBINASE PROTEIN MJ0367-RELATED"/>
    <property type="match status" value="1"/>
</dbReference>
<evidence type="ECO:0000313" key="7">
    <source>
        <dbReference type="EMBL" id="CAA9450484.1"/>
    </source>
</evidence>
<feature type="region of interest" description="Disordered" evidence="5">
    <location>
        <begin position="1"/>
        <end position="28"/>
    </location>
</feature>
<dbReference type="GO" id="GO:0015074">
    <property type="term" value="P:DNA integration"/>
    <property type="evidence" value="ECO:0007669"/>
    <property type="project" value="UniProtKB-KW"/>
</dbReference>
<dbReference type="InterPro" id="IPR013762">
    <property type="entry name" value="Integrase-like_cat_sf"/>
</dbReference>
<comment type="similarity">
    <text evidence="1">Belongs to the 'phage' integrase family.</text>
</comment>
<protein>
    <submittedName>
        <fullName evidence="7">Integrase</fullName>
    </submittedName>
</protein>
<dbReference type="EMBL" id="CADCVE010000027">
    <property type="protein sequence ID" value="CAA9450484.1"/>
    <property type="molecule type" value="Genomic_DNA"/>
</dbReference>
<dbReference type="Gene3D" id="1.10.443.10">
    <property type="entry name" value="Intergrase catalytic core"/>
    <property type="match status" value="1"/>
</dbReference>
<feature type="domain" description="Tyr recombinase" evidence="6">
    <location>
        <begin position="175"/>
        <end position="373"/>
    </location>
</feature>
<dbReference type="InterPro" id="IPR004107">
    <property type="entry name" value="Integrase_SAM-like_N"/>
</dbReference>
<evidence type="ECO:0000256" key="5">
    <source>
        <dbReference type="SAM" id="MobiDB-lite"/>
    </source>
</evidence>
<evidence type="ECO:0000256" key="1">
    <source>
        <dbReference type="ARBA" id="ARBA00008857"/>
    </source>
</evidence>